<keyword evidence="1" id="KW-0732">Signal</keyword>
<evidence type="ECO:0000313" key="3">
    <source>
        <dbReference type="Proteomes" id="UP001556367"/>
    </source>
</evidence>
<organism evidence="2 3">
    <name type="scientific">Hohenbuehelia grisea</name>
    <dbReference type="NCBI Taxonomy" id="104357"/>
    <lineage>
        <taxon>Eukaryota</taxon>
        <taxon>Fungi</taxon>
        <taxon>Dikarya</taxon>
        <taxon>Basidiomycota</taxon>
        <taxon>Agaricomycotina</taxon>
        <taxon>Agaricomycetes</taxon>
        <taxon>Agaricomycetidae</taxon>
        <taxon>Agaricales</taxon>
        <taxon>Pleurotineae</taxon>
        <taxon>Pleurotaceae</taxon>
        <taxon>Hohenbuehelia</taxon>
    </lineage>
</organism>
<comment type="caution">
    <text evidence="2">The sequence shown here is derived from an EMBL/GenBank/DDBJ whole genome shotgun (WGS) entry which is preliminary data.</text>
</comment>
<keyword evidence="3" id="KW-1185">Reference proteome</keyword>
<proteinExistence type="predicted"/>
<protein>
    <submittedName>
        <fullName evidence="2">Uncharacterized protein</fullName>
    </submittedName>
</protein>
<evidence type="ECO:0000313" key="2">
    <source>
        <dbReference type="EMBL" id="KAL0958716.1"/>
    </source>
</evidence>
<sequence length="178" mass="19070">MIPTFFVALLTLAAVGASANAIPRDSPKPFDGAVDIFVNRTRIATCSGVPSFASVVDATDDGCMSKSIDGKTCHVVSDTCPVVQKACKSFGGYYDYAKSNCQRTWEGRVGLRMGDRQFGECSDVAHPDAVRKSVDDGCIQKDVGEIGATCWLNDTKCETFRRACTSFGGQFQPGRCSP</sequence>
<feature type="signal peptide" evidence="1">
    <location>
        <begin position="1"/>
        <end position="19"/>
    </location>
</feature>
<reference evidence="3" key="1">
    <citation type="submission" date="2024-06" db="EMBL/GenBank/DDBJ databases">
        <title>Multi-omics analyses provide insights into the biosynthesis of the anticancer antibiotic pleurotin in Hohenbuehelia grisea.</title>
        <authorList>
            <person name="Weaver J.A."/>
            <person name="Alberti F."/>
        </authorList>
    </citation>
    <scope>NUCLEOTIDE SEQUENCE [LARGE SCALE GENOMIC DNA]</scope>
    <source>
        <strain evidence="3">T-177</strain>
    </source>
</reference>
<accession>A0ABR3JT04</accession>
<dbReference type="EMBL" id="JASNQZ010000003">
    <property type="protein sequence ID" value="KAL0958716.1"/>
    <property type="molecule type" value="Genomic_DNA"/>
</dbReference>
<feature type="chain" id="PRO_5047286372" evidence="1">
    <location>
        <begin position="20"/>
        <end position="178"/>
    </location>
</feature>
<name>A0ABR3JT04_9AGAR</name>
<gene>
    <name evidence="2" type="ORF">HGRIS_014046</name>
</gene>
<evidence type="ECO:0000256" key="1">
    <source>
        <dbReference type="SAM" id="SignalP"/>
    </source>
</evidence>
<dbReference type="Proteomes" id="UP001556367">
    <property type="component" value="Unassembled WGS sequence"/>
</dbReference>